<dbReference type="GO" id="GO:0003676">
    <property type="term" value="F:nucleic acid binding"/>
    <property type="evidence" value="ECO:0007669"/>
    <property type="project" value="InterPro"/>
</dbReference>
<dbReference type="EMBL" id="BTGU01000025">
    <property type="protein sequence ID" value="GMN47517.1"/>
    <property type="molecule type" value="Genomic_DNA"/>
</dbReference>
<evidence type="ECO:0000313" key="3">
    <source>
        <dbReference type="Proteomes" id="UP001187192"/>
    </source>
</evidence>
<dbReference type="GO" id="GO:0004523">
    <property type="term" value="F:RNA-DNA hybrid ribonuclease activity"/>
    <property type="evidence" value="ECO:0007669"/>
    <property type="project" value="InterPro"/>
</dbReference>
<accession>A0AA88DA30</accession>
<dbReference type="Pfam" id="PF13456">
    <property type="entry name" value="RVT_3"/>
    <property type="match status" value="1"/>
</dbReference>
<dbReference type="AlphaFoldDB" id="A0AA88DA30"/>
<keyword evidence="3" id="KW-1185">Reference proteome</keyword>
<dbReference type="Proteomes" id="UP001187192">
    <property type="component" value="Unassembled WGS sequence"/>
</dbReference>
<organism evidence="2 3">
    <name type="scientific">Ficus carica</name>
    <name type="common">Common fig</name>
    <dbReference type="NCBI Taxonomy" id="3494"/>
    <lineage>
        <taxon>Eukaryota</taxon>
        <taxon>Viridiplantae</taxon>
        <taxon>Streptophyta</taxon>
        <taxon>Embryophyta</taxon>
        <taxon>Tracheophyta</taxon>
        <taxon>Spermatophyta</taxon>
        <taxon>Magnoliopsida</taxon>
        <taxon>eudicotyledons</taxon>
        <taxon>Gunneridae</taxon>
        <taxon>Pentapetalae</taxon>
        <taxon>rosids</taxon>
        <taxon>fabids</taxon>
        <taxon>Rosales</taxon>
        <taxon>Moraceae</taxon>
        <taxon>Ficeae</taxon>
        <taxon>Ficus</taxon>
    </lineage>
</organism>
<evidence type="ECO:0000259" key="1">
    <source>
        <dbReference type="Pfam" id="PF13456"/>
    </source>
</evidence>
<reference evidence="2" key="1">
    <citation type="submission" date="2023-07" db="EMBL/GenBank/DDBJ databases">
        <title>draft genome sequence of fig (Ficus carica).</title>
        <authorList>
            <person name="Takahashi T."/>
            <person name="Nishimura K."/>
        </authorList>
    </citation>
    <scope>NUCLEOTIDE SEQUENCE</scope>
</reference>
<name>A0AA88DA30_FICCA</name>
<proteinExistence type="predicted"/>
<dbReference type="InterPro" id="IPR002156">
    <property type="entry name" value="RNaseH_domain"/>
</dbReference>
<sequence>MARLFSPHVGEYLAVREGAWLALSRGFSKWIIEMDALSVYKIVYSLIQRSVEANVIDNIRDSCLQVISSLVCYGSREENLIAHFFSRLALSLLVLVSGLMYCLNSGLVC</sequence>
<feature type="domain" description="RNase H type-1" evidence="1">
    <location>
        <begin position="5"/>
        <end position="87"/>
    </location>
</feature>
<evidence type="ECO:0000313" key="2">
    <source>
        <dbReference type="EMBL" id="GMN47517.1"/>
    </source>
</evidence>
<protein>
    <recommendedName>
        <fullName evidence="1">RNase H type-1 domain-containing protein</fullName>
    </recommendedName>
</protein>
<gene>
    <name evidence="2" type="ORF">TIFTF001_016701</name>
</gene>
<comment type="caution">
    <text evidence="2">The sequence shown here is derived from an EMBL/GenBank/DDBJ whole genome shotgun (WGS) entry which is preliminary data.</text>
</comment>